<dbReference type="EMBL" id="KK365160">
    <property type="protein sequence ID" value="KCZ80840.1"/>
    <property type="molecule type" value="Genomic_DNA"/>
</dbReference>
<dbReference type="HOGENOM" id="CLU_756422_0_0_1"/>
<reference evidence="2 3" key="2">
    <citation type="submission" date="2014-03" db="EMBL/GenBank/DDBJ databases">
        <title>The Genome Sequence of Anncaliia algerae insect isolate PRA339.</title>
        <authorList>
            <consortium name="The Broad Institute Genome Sequencing Platform"/>
            <consortium name="The Broad Institute Genome Sequencing Center for Infectious Disease"/>
            <person name="Cuomo C."/>
            <person name="Becnel J."/>
            <person name="Sanscrainte N."/>
            <person name="Walker B."/>
            <person name="Young S.K."/>
            <person name="Zeng Q."/>
            <person name="Gargeya S."/>
            <person name="Fitzgerald M."/>
            <person name="Haas B."/>
            <person name="Abouelleil A."/>
            <person name="Alvarado L."/>
            <person name="Arachchi H.M."/>
            <person name="Berlin A.M."/>
            <person name="Chapman S.B."/>
            <person name="Dewar J."/>
            <person name="Goldberg J."/>
            <person name="Griggs A."/>
            <person name="Gujja S."/>
            <person name="Hansen M."/>
            <person name="Howarth C."/>
            <person name="Imamovic A."/>
            <person name="Larimer J."/>
            <person name="McCowan C."/>
            <person name="Murphy C."/>
            <person name="Neiman D."/>
            <person name="Pearson M."/>
            <person name="Priest M."/>
            <person name="Roberts A."/>
            <person name="Saif S."/>
            <person name="Shea T."/>
            <person name="Sisk P."/>
            <person name="Sykes S."/>
            <person name="Wortman J."/>
            <person name="Nusbaum C."/>
            <person name="Birren B."/>
        </authorList>
    </citation>
    <scope>NUCLEOTIDE SEQUENCE [LARGE SCALE GENOMIC DNA]</scope>
    <source>
        <strain evidence="2 3">PRA339</strain>
    </source>
</reference>
<evidence type="ECO:0000313" key="3">
    <source>
        <dbReference type="Proteomes" id="UP000030655"/>
    </source>
</evidence>
<accession>A0A059F0Z2</accession>
<reference evidence="3" key="1">
    <citation type="submission" date="2013-02" db="EMBL/GenBank/DDBJ databases">
        <authorList>
            <consortium name="The Broad Institute Genome Sequencing Platform"/>
            <person name="Cuomo C."/>
            <person name="Becnel J."/>
            <person name="Sanscrainte N."/>
            <person name="Walker B."/>
            <person name="Young S.K."/>
            <person name="Zeng Q."/>
            <person name="Gargeya S."/>
            <person name="Fitzgerald M."/>
            <person name="Haas B."/>
            <person name="Abouelleil A."/>
            <person name="Alvarado L."/>
            <person name="Arachchi H.M."/>
            <person name="Berlin A.M."/>
            <person name="Chapman S.B."/>
            <person name="Dewar J."/>
            <person name="Goldberg J."/>
            <person name="Griggs A."/>
            <person name="Gujja S."/>
            <person name="Hansen M."/>
            <person name="Howarth C."/>
            <person name="Imamovic A."/>
            <person name="Larimer J."/>
            <person name="McCowan C."/>
            <person name="Murphy C."/>
            <person name="Neiman D."/>
            <person name="Pearson M."/>
            <person name="Priest M."/>
            <person name="Roberts A."/>
            <person name="Saif S."/>
            <person name="Shea T."/>
            <person name="Sisk P."/>
            <person name="Sykes S."/>
            <person name="Wortman J."/>
            <person name="Nusbaum C."/>
            <person name="Birren B."/>
        </authorList>
    </citation>
    <scope>NUCLEOTIDE SEQUENCE [LARGE SCALE GENOMIC DNA]</scope>
    <source>
        <strain evidence="3">PRA339</strain>
    </source>
</reference>
<name>A0A059F0Z2_9MICR</name>
<evidence type="ECO:0000313" key="2">
    <source>
        <dbReference type="EMBL" id="KCZ80840.1"/>
    </source>
</evidence>
<organism evidence="2 3">
    <name type="scientific">Anncaliia algerae PRA339</name>
    <dbReference type="NCBI Taxonomy" id="1288291"/>
    <lineage>
        <taxon>Eukaryota</taxon>
        <taxon>Fungi</taxon>
        <taxon>Fungi incertae sedis</taxon>
        <taxon>Microsporidia</taxon>
        <taxon>Tubulinosematoidea</taxon>
        <taxon>Tubulinosematidae</taxon>
        <taxon>Anncaliia</taxon>
    </lineage>
</organism>
<dbReference type="AlphaFoldDB" id="A0A059F0Z2"/>
<feature type="transmembrane region" description="Helical" evidence="1">
    <location>
        <begin position="315"/>
        <end position="337"/>
    </location>
</feature>
<dbReference type="Proteomes" id="UP000030655">
    <property type="component" value="Unassembled WGS sequence"/>
</dbReference>
<keyword evidence="1" id="KW-1133">Transmembrane helix</keyword>
<sequence>MQFLIEYFKQNITRYAKKIRERRTIHTKDKSLIGIKNLIFQNFIHYYNEGISLEDILAKGEFNLIGENTLNGDEKEVILSFIENFIVSYFIKFIKYIKSKGTWCCGDFLFTSEELREIIKNYANKIKNDENKEIFLFMKNLEYATYIRDHQILLESVYKTFKLKENNNLKGLCEDFLGKMRLLCDIIVYQNEGAEDKTVDIILPYADLLQSHVYKSINSKLLNMGNTSLTDGGIRKKNICKSFLEDVENQNSLNITSFQEEYKNIKGIGISDEETANKLYCSPYSFLNRNPYEAQNDEKSLIMEFKKYSSSEQGILTLFGCSVLFLTLIIIYVKLIFCCDLKKSSRKLSATKKNMEKDV</sequence>
<dbReference type="VEuPathDB" id="MicrosporidiaDB:H312_01723"/>
<gene>
    <name evidence="2" type="ORF">H312_01723</name>
</gene>
<dbReference type="OrthoDB" id="10380781at2759"/>
<evidence type="ECO:0000256" key="1">
    <source>
        <dbReference type="SAM" id="Phobius"/>
    </source>
</evidence>
<proteinExistence type="predicted"/>
<keyword evidence="3" id="KW-1185">Reference proteome</keyword>
<keyword evidence="1" id="KW-0472">Membrane</keyword>
<keyword evidence="1" id="KW-0812">Transmembrane</keyword>
<protein>
    <submittedName>
        <fullName evidence="2">Uncharacterized protein</fullName>
    </submittedName>
</protein>